<proteinExistence type="predicted"/>
<dbReference type="AlphaFoldDB" id="A0A1G6PVJ8"/>
<evidence type="ECO:0000313" key="1">
    <source>
        <dbReference type="EMBL" id="SDC83684.1"/>
    </source>
</evidence>
<dbReference type="RefSeq" id="WP_090853943.1">
    <property type="nucleotide sequence ID" value="NZ_FMZM01000004.1"/>
</dbReference>
<organism evidence="1 2">
    <name type="scientific">Nocardioides lianchengensis</name>
    <dbReference type="NCBI Taxonomy" id="1045774"/>
    <lineage>
        <taxon>Bacteria</taxon>
        <taxon>Bacillati</taxon>
        <taxon>Actinomycetota</taxon>
        <taxon>Actinomycetes</taxon>
        <taxon>Propionibacteriales</taxon>
        <taxon>Nocardioidaceae</taxon>
        <taxon>Nocardioides</taxon>
    </lineage>
</organism>
<gene>
    <name evidence="1" type="ORF">SAMN05421872_104152</name>
</gene>
<keyword evidence="2" id="KW-1185">Reference proteome</keyword>
<sequence length="274" mass="28520">MRFRSLAAAASLAVLLPGLAMTSAHASVPAHRAAKVTLKDLPASSEVGRKVTLAGTAKPARKGKKVKVTVERLYAGGSWQKVATARTNKKGKYAVKVALTRGGTTSFRVKRAGGGTTAADSLAVYQWLNLVDVPFLVGGGAVEIRRVARIGGRAFPNSIQLPQGNGGLAVKPNGLCTSLEFWTGFLDSQRSGLAATARQNGGLGGYGGPAQSQVSFSTPVGPAVRVSLDLTGQRYGFGEVMVADAPNTDLVLASPRLRCNATTVAEMDWNELSL</sequence>
<dbReference type="STRING" id="1045774.SAMN05421872_104152"/>
<dbReference type="Proteomes" id="UP000199034">
    <property type="component" value="Unassembled WGS sequence"/>
</dbReference>
<dbReference type="OrthoDB" id="9841632at2"/>
<dbReference type="EMBL" id="FMZM01000004">
    <property type="protein sequence ID" value="SDC83684.1"/>
    <property type="molecule type" value="Genomic_DNA"/>
</dbReference>
<accession>A0A1G6PVJ8</accession>
<evidence type="ECO:0000313" key="2">
    <source>
        <dbReference type="Proteomes" id="UP000199034"/>
    </source>
</evidence>
<protein>
    <submittedName>
        <fullName evidence="1">Uncharacterized protein</fullName>
    </submittedName>
</protein>
<name>A0A1G6PVJ8_9ACTN</name>
<reference evidence="1 2" key="1">
    <citation type="submission" date="2016-10" db="EMBL/GenBank/DDBJ databases">
        <authorList>
            <person name="de Groot N.N."/>
        </authorList>
    </citation>
    <scope>NUCLEOTIDE SEQUENCE [LARGE SCALE GENOMIC DNA]</scope>
    <source>
        <strain evidence="1 2">CGMCC 4.6858</strain>
    </source>
</reference>